<proteinExistence type="inferred from homology"/>
<dbReference type="SUPFAM" id="SSF53474">
    <property type="entry name" value="alpha/beta-Hydrolases"/>
    <property type="match status" value="1"/>
</dbReference>
<sequence>MIIHEIGEKSMIRHSGRLTHPEPFILQVPDSTVNRDDDPSARDYKERSSYHPQPYISTMLLNLRVLVLSALSYVPLVHSLKFETKADLLARRKEAVQHLRTHRDINVPRAVGVKNITFSNPKASEFYVDGTSIPEVDFDVGPSWAGLLPISSDPDETRKMFFWFFPPGPQGSLDDIIFWTNGGPGCSSLEGLLQENGPFQWGVGTAKPVVNEYSWTNLSSILWVEQPIGTGFTQGTPNITNEDQLAEQLVGFFNQFLEVFSELKGKNVWLTGESYAGVYVPYIANWIYEHPDQLPDWNLKGIWIGDPLIGDLGRGVQTTVPAVSFVEQYLNVFALNQTFLSYIKTLANDCGFTDYLNTSLAAPPAGPIAMPDKVTDDTCGNIWNWIVDAALLTNPAFNVYRVFDTYPILWDVLGFPGTFANIQTSPLYFDREDVKKAIHAPTNVTWNECNGSDAVFPSGDNSDPVAWKVLPNVIQKSNRTVIAHGLADFFYMAEGARIVIQNMTWNGMQGFQTDLQTDSFVVDGMGALGRTLTERGLTYVEIALSGHMVPQFSPVAAYQTMQYLMGFRDDVSA</sequence>
<evidence type="ECO:0000313" key="9">
    <source>
        <dbReference type="Proteomes" id="UP001383192"/>
    </source>
</evidence>
<dbReference type="PANTHER" id="PTHR11802:SF479">
    <property type="entry name" value="CARBOXYPEPTIDASE"/>
    <property type="match status" value="1"/>
</dbReference>
<dbReference type="EC" id="3.4.16.-" evidence="6"/>
<evidence type="ECO:0000256" key="7">
    <source>
        <dbReference type="SAM" id="MobiDB-lite"/>
    </source>
</evidence>
<keyword evidence="5" id="KW-0325">Glycoprotein</keyword>
<accession>A0AAW0BEL3</accession>
<dbReference type="InterPro" id="IPR029058">
    <property type="entry name" value="AB_hydrolase_fold"/>
</dbReference>
<comment type="similarity">
    <text evidence="1 6">Belongs to the peptidase S10 family.</text>
</comment>
<dbReference type="PRINTS" id="PR00724">
    <property type="entry name" value="CRBOXYPTASEC"/>
</dbReference>
<keyword evidence="9" id="KW-1185">Reference proteome</keyword>
<keyword evidence="2 6" id="KW-0121">Carboxypeptidase</keyword>
<name>A0AAW0BEL3_9AGAR</name>
<dbReference type="EMBL" id="JAYKXP010000124">
    <property type="protein sequence ID" value="KAK7024450.1"/>
    <property type="molecule type" value="Genomic_DNA"/>
</dbReference>
<evidence type="ECO:0000256" key="2">
    <source>
        <dbReference type="ARBA" id="ARBA00022645"/>
    </source>
</evidence>
<reference evidence="8 9" key="1">
    <citation type="submission" date="2024-01" db="EMBL/GenBank/DDBJ databases">
        <title>A draft genome for a cacao thread blight-causing isolate of Paramarasmius palmivorus.</title>
        <authorList>
            <person name="Baruah I.K."/>
            <person name="Bukari Y."/>
            <person name="Amoako-Attah I."/>
            <person name="Meinhardt L.W."/>
            <person name="Bailey B.A."/>
            <person name="Cohen S.P."/>
        </authorList>
    </citation>
    <scope>NUCLEOTIDE SEQUENCE [LARGE SCALE GENOMIC DNA]</scope>
    <source>
        <strain evidence="8 9">GH-12</strain>
    </source>
</reference>
<dbReference type="InterPro" id="IPR033124">
    <property type="entry name" value="Ser_caboxypep_his_AS"/>
</dbReference>
<dbReference type="PANTHER" id="PTHR11802">
    <property type="entry name" value="SERINE PROTEASE FAMILY S10 SERINE CARBOXYPEPTIDASE"/>
    <property type="match status" value="1"/>
</dbReference>
<protein>
    <recommendedName>
        <fullName evidence="6">Carboxypeptidase</fullName>
        <ecNumber evidence="6">3.4.16.-</ecNumber>
    </recommendedName>
</protein>
<dbReference type="GO" id="GO:0006508">
    <property type="term" value="P:proteolysis"/>
    <property type="evidence" value="ECO:0007669"/>
    <property type="project" value="UniProtKB-KW"/>
</dbReference>
<feature type="region of interest" description="Disordered" evidence="7">
    <location>
        <begin position="29"/>
        <end position="48"/>
    </location>
</feature>
<dbReference type="InterPro" id="IPR001563">
    <property type="entry name" value="Peptidase_S10"/>
</dbReference>
<dbReference type="GO" id="GO:0004185">
    <property type="term" value="F:serine-type carboxypeptidase activity"/>
    <property type="evidence" value="ECO:0007669"/>
    <property type="project" value="UniProtKB-UniRule"/>
</dbReference>
<evidence type="ECO:0000256" key="5">
    <source>
        <dbReference type="ARBA" id="ARBA00023180"/>
    </source>
</evidence>
<dbReference type="Gene3D" id="3.40.50.1820">
    <property type="entry name" value="alpha/beta hydrolase"/>
    <property type="match status" value="1"/>
</dbReference>
<evidence type="ECO:0000256" key="3">
    <source>
        <dbReference type="ARBA" id="ARBA00022670"/>
    </source>
</evidence>
<evidence type="ECO:0000313" key="8">
    <source>
        <dbReference type="EMBL" id="KAK7024450.1"/>
    </source>
</evidence>
<evidence type="ECO:0000256" key="4">
    <source>
        <dbReference type="ARBA" id="ARBA00022801"/>
    </source>
</evidence>
<comment type="caution">
    <text evidence="8">The sequence shown here is derived from an EMBL/GenBank/DDBJ whole genome shotgun (WGS) entry which is preliminary data.</text>
</comment>
<dbReference type="AlphaFoldDB" id="A0AAW0BEL3"/>
<keyword evidence="4 6" id="KW-0378">Hydrolase</keyword>
<dbReference type="Proteomes" id="UP001383192">
    <property type="component" value="Unassembled WGS sequence"/>
</dbReference>
<feature type="compositionally biased region" description="Basic and acidic residues" evidence="7">
    <location>
        <begin position="33"/>
        <end position="48"/>
    </location>
</feature>
<gene>
    <name evidence="8" type="ORF">VNI00_016301</name>
</gene>
<organism evidence="8 9">
    <name type="scientific">Paramarasmius palmivorus</name>
    <dbReference type="NCBI Taxonomy" id="297713"/>
    <lineage>
        <taxon>Eukaryota</taxon>
        <taxon>Fungi</taxon>
        <taxon>Dikarya</taxon>
        <taxon>Basidiomycota</taxon>
        <taxon>Agaricomycotina</taxon>
        <taxon>Agaricomycetes</taxon>
        <taxon>Agaricomycetidae</taxon>
        <taxon>Agaricales</taxon>
        <taxon>Marasmiineae</taxon>
        <taxon>Marasmiaceae</taxon>
        <taxon>Paramarasmius</taxon>
    </lineage>
</organism>
<dbReference type="InterPro" id="IPR018202">
    <property type="entry name" value="Ser_caboxypep_ser_AS"/>
</dbReference>
<evidence type="ECO:0000256" key="6">
    <source>
        <dbReference type="RuleBase" id="RU361156"/>
    </source>
</evidence>
<dbReference type="PROSITE" id="PS00131">
    <property type="entry name" value="CARBOXYPEPT_SER_SER"/>
    <property type="match status" value="1"/>
</dbReference>
<keyword evidence="3 6" id="KW-0645">Protease</keyword>
<dbReference type="PROSITE" id="PS00560">
    <property type="entry name" value="CARBOXYPEPT_SER_HIS"/>
    <property type="match status" value="1"/>
</dbReference>
<evidence type="ECO:0000256" key="1">
    <source>
        <dbReference type="ARBA" id="ARBA00009431"/>
    </source>
</evidence>
<dbReference type="Pfam" id="PF00450">
    <property type="entry name" value="Peptidase_S10"/>
    <property type="match status" value="1"/>
</dbReference>